<dbReference type="EMBL" id="JRES01001278">
    <property type="protein sequence ID" value="KNC23989.1"/>
    <property type="molecule type" value="Genomic_DNA"/>
</dbReference>
<evidence type="ECO:0000313" key="2">
    <source>
        <dbReference type="Proteomes" id="UP000037069"/>
    </source>
</evidence>
<protein>
    <submittedName>
        <fullName evidence="1">Uncharacterized protein</fullName>
    </submittedName>
</protein>
<comment type="caution">
    <text evidence="1">The sequence shown here is derived from an EMBL/GenBank/DDBJ whole genome shotgun (WGS) entry which is preliminary data.</text>
</comment>
<dbReference type="Proteomes" id="UP000037069">
    <property type="component" value="Unassembled WGS sequence"/>
</dbReference>
<gene>
    <name evidence="1" type="ORF">FF38_11621</name>
</gene>
<reference evidence="1 2" key="1">
    <citation type="journal article" date="2015" name="Nat. Commun.">
        <title>Lucilia cuprina genome unlocks parasitic fly biology to underpin future interventions.</title>
        <authorList>
            <person name="Anstead C.A."/>
            <person name="Korhonen P.K."/>
            <person name="Young N.D."/>
            <person name="Hall R.S."/>
            <person name="Jex A.R."/>
            <person name="Murali S.C."/>
            <person name="Hughes D.S."/>
            <person name="Lee S.F."/>
            <person name="Perry T."/>
            <person name="Stroehlein A.J."/>
            <person name="Ansell B.R."/>
            <person name="Breugelmans B."/>
            <person name="Hofmann A."/>
            <person name="Qu J."/>
            <person name="Dugan S."/>
            <person name="Lee S.L."/>
            <person name="Chao H."/>
            <person name="Dinh H."/>
            <person name="Han Y."/>
            <person name="Doddapaneni H.V."/>
            <person name="Worley K.C."/>
            <person name="Muzny D.M."/>
            <person name="Ioannidis P."/>
            <person name="Waterhouse R.M."/>
            <person name="Zdobnov E.M."/>
            <person name="James P.J."/>
            <person name="Bagnall N.H."/>
            <person name="Kotze A.C."/>
            <person name="Gibbs R.A."/>
            <person name="Richards S."/>
            <person name="Batterham P."/>
            <person name="Gasser R.B."/>
        </authorList>
    </citation>
    <scope>NUCLEOTIDE SEQUENCE [LARGE SCALE GENOMIC DNA]</scope>
    <source>
        <strain evidence="1 2">LS</strain>
        <tissue evidence="1">Full body</tissue>
    </source>
</reference>
<accession>A0A0L0BXK1</accession>
<sequence>MNSLRTKKRQQIKTESVFTKTLYSAQNDAFKLLQENLSINAKTHMTEGRIVVGSLVSVGVKPAQMLKTLLQTDLYITSFTSVGTVKICHIITFPMIYSKSVLGMCARVFISVDPGLSFTPKYKYNNIKVNLNYIYTHFYNTVSLQGVEVRVELKFPEPEKNKKKLTAASVCNGINDYYVDEFLIVNILRLRLMGLLGHGVDGTRRAFVIPPNLVLWM</sequence>
<proteinExistence type="predicted"/>
<dbReference type="AlphaFoldDB" id="A0A0L0BXK1"/>
<keyword evidence="2" id="KW-1185">Reference proteome</keyword>
<name>A0A0L0BXK1_LUCCU</name>
<evidence type="ECO:0000313" key="1">
    <source>
        <dbReference type="EMBL" id="KNC23989.1"/>
    </source>
</evidence>
<organism evidence="1 2">
    <name type="scientific">Lucilia cuprina</name>
    <name type="common">Green bottle fly</name>
    <name type="synonym">Australian sheep blowfly</name>
    <dbReference type="NCBI Taxonomy" id="7375"/>
    <lineage>
        <taxon>Eukaryota</taxon>
        <taxon>Metazoa</taxon>
        <taxon>Ecdysozoa</taxon>
        <taxon>Arthropoda</taxon>
        <taxon>Hexapoda</taxon>
        <taxon>Insecta</taxon>
        <taxon>Pterygota</taxon>
        <taxon>Neoptera</taxon>
        <taxon>Endopterygota</taxon>
        <taxon>Diptera</taxon>
        <taxon>Brachycera</taxon>
        <taxon>Muscomorpha</taxon>
        <taxon>Oestroidea</taxon>
        <taxon>Calliphoridae</taxon>
        <taxon>Luciliinae</taxon>
        <taxon>Lucilia</taxon>
    </lineage>
</organism>